<name>A0A1I2VLP7_9BACT</name>
<keyword evidence="3" id="KW-1185">Reference proteome</keyword>
<dbReference type="GO" id="GO:0008168">
    <property type="term" value="F:methyltransferase activity"/>
    <property type="evidence" value="ECO:0007669"/>
    <property type="project" value="UniProtKB-KW"/>
</dbReference>
<dbReference type="Pfam" id="PF13649">
    <property type="entry name" value="Methyltransf_25"/>
    <property type="match status" value="1"/>
</dbReference>
<dbReference type="SUPFAM" id="SSF53335">
    <property type="entry name" value="S-adenosyl-L-methionine-dependent methyltransferases"/>
    <property type="match status" value="1"/>
</dbReference>
<dbReference type="OrthoDB" id="9788660at2"/>
<dbReference type="EMBL" id="FOPC01000010">
    <property type="protein sequence ID" value="SFG90254.1"/>
    <property type="molecule type" value="Genomic_DNA"/>
</dbReference>
<evidence type="ECO:0000313" key="2">
    <source>
        <dbReference type="EMBL" id="SFG90254.1"/>
    </source>
</evidence>
<accession>A0A1I2VLP7</accession>
<dbReference type="PANTHER" id="PTHR12843">
    <property type="entry name" value="PROTEIN-LYSINE N-METHYLTRANSFERASE METTL10"/>
    <property type="match status" value="1"/>
</dbReference>
<gene>
    <name evidence="2" type="ORF">SAMN04487988_11025</name>
</gene>
<sequence length="209" mass="23888">MSKAHINYWDFIYDTKDSTQVGWYQALPAKSLAAIQKVDLKLDADILDVGGGDSLLVDKLNYLGYQNLHVLDLSKNALENAQDRLGEAAKNVHWYPQNILDGFAVDLYFDFWHDRAAFHFLTDPMEQILYREIAAACINPGGYLMIHTFSPDGPKTCSNLPVRQWSVGELTRFFEADFQLFEGFNYDHFTPAGKAQNYSVVILKRRLEI</sequence>
<dbReference type="AlphaFoldDB" id="A0A1I2VLP7"/>
<proteinExistence type="predicted"/>
<keyword evidence="2" id="KW-0808">Transferase</keyword>
<evidence type="ECO:0000313" key="3">
    <source>
        <dbReference type="Proteomes" id="UP000199642"/>
    </source>
</evidence>
<dbReference type="PANTHER" id="PTHR12843:SF5">
    <property type="entry name" value="EEF1A LYSINE METHYLTRANSFERASE 2"/>
    <property type="match status" value="1"/>
</dbReference>
<dbReference type="Proteomes" id="UP000199642">
    <property type="component" value="Unassembled WGS sequence"/>
</dbReference>
<dbReference type="InterPro" id="IPR041698">
    <property type="entry name" value="Methyltransf_25"/>
</dbReference>
<dbReference type="RefSeq" id="WP_092792600.1">
    <property type="nucleotide sequence ID" value="NZ_FOPC01000010.1"/>
</dbReference>
<dbReference type="InterPro" id="IPR029063">
    <property type="entry name" value="SAM-dependent_MTases_sf"/>
</dbReference>
<dbReference type="Gene3D" id="3.40.50.150">
    <property type="entry name" value="Vaccinia Virus protein VP39"/>
    <property type="match status" value="1"/>
</dbReference>
<protein>
    <submittedName>
        <fullName evidence="2">Methyltransferase domain-containing protein</fullName>
    </submittedName>
</protein>
<organism evidence="2 3">
    <name type="scientific">Algoriphagus hitonicola</name>
    <dbReference type="NCBI Taxonomy" id="435880"/>
    <lineage>
        <taxon>Bacteria</taxon>
        <taxon>Pseudomonadati</taxon>
        <taxon>Bacteroidota</taxon>
        <taxon>Cytophagia</taxon>
        <taxon>Cytophagales</taxon>
        <taxon>Cyclobacteriaceae</taxon>
        <taxon>Algoriphagus</taxon>
    </lineage>
</organism>
<keyword evidence="2" id="KW-0489">Methyltransferase</keyword>
<reference evidence="3" key="1">
    <citation type="submission" date="2016-10" db="EMBL/GenBank/DDBJ databases">
        <authorList>
            <person name="Varghese N."/>
            <person name="Submissions S."/>
        </authorList>
    </citation>
    <scope>NUCLEOTIDE SEQUENCE [LARGE SCALE GENOMIC DNA]</scope>
    <source>
        <strain evidence="3">DSM 19315</strain>
    </source>
</reference>
<evidence type="ECO:0000259" key="1">
    <source>
        <dbReference type="Pfam" id="PF13649"/>
    </source>
</evidence>
<dbReference type="GO" id="GO:0032259">
    <property type="term" value="P:methylation"/>
    <property type="evidence" value="ECO:0007669"/>
    <property type="project" value="UniProtKB-KW"/>
</dbReference>
<feature type="domain" description="Methyltransferase" evidence="1">
    <location>
        <begin position="46"/>
        <end position="142"/>
    </location>
</feature>
<dbReference type="STRING" id="435880.SAMN04487988_11025"/>